<evidence type="ECO:0000256" key="6">
    <source>
        <dbReference type="ARBA" id="ARBA00023180"/>
    </source>
</evidence>
<dbReference type="GO" id="GO:0005886">
    <property type="term" value="C:plasma membrane"/>
    <property type="evidence" value="ECO:0007669"/>
    <property type="project" value="TreeGrafter"/>
</dbReference>
<gene>
    <name evidence="10" type="ORF">DdX_05319</name>
</gene>
<keyword evidence="5 8" id="KW-0472">Membrane</keyword>
<accession>A0AAD4N724</accession>
<feature type="transmembrane region" description="Helical" evidence="8">
    <location>
        <begin position="1213"/>
        <end position="1240"/>
    </location>
</feature>
<organism evidence="10 11">
    <name type="scientific">Ditylenchus destructor</name>
    <dbReference type="NCBI Taxonomy" id="166010"/>
    <lineage>
        <taxon>Eukaryota</taxon>
        <taxon>Metazoa</taxon>
        <taxon>Ecdysozoa</taxon>
        <taxon>Nematoda</taxon>
        <taxon>Chromadorea</taxon>
        <taxon>Rhabditida</taxon>
        <taxon>Tylenchina</taxon>
        <taxon>Tylenchomorpha</taxon>
        <taxon>Sphaerularioidea</taxon>
        <taxon>Anguinidae</taxon>
        <taxon>Anguininae</taxon>
        <taxon>Ditylenchus</taxon>
    </lineage>
</organism>
<feature type="transmembrane region" description="Helical" evidence="8">
    <location>
        <begin position="1096"/>
        <end position="1128"/>
    </location>
</feature>
<dbReference type="InterPro" id="IPR000731">
    <property type="entry name" value="SSD"/>
</dbReference>
<feature type="domain" description="SSD" evidence="9">
    <location>
        <begin position="555"/>
        <end position="717"/>
    </location>
</feature>
<dbReference type="GO" id="GO:0097108">
    <property type="term" value="F:hedgehog family protein binding"/>
    <property type="evidence" value="ECO:0007669"/>
    <property type="project" value="TreeGrafter"/>
</dbReference>
<feature type="transmembrane region" description="Helical" evidence="8">
    <location>
        <begin position="813"/>
        <end position="833"/>
    </location>
</feature>
<proteinExistence type="inferred from homology"/>
<evidence type="ECO:0000259" key="9">
    <source>
        <dbReference type="PROSITE" id="PS50156"/>
    </source>
</evidence>
<keyword evidence="11" id="KW-1185">Reference proteome</keyword>
<evidence type="ECO:0000313" key="11">
    <source>
        <dbReference type="Proteomes" id="UP001201812"/>
    </source>
</evidence>
<evidence type="ECO:0000256" key="2">
    <source>
        <dbReference type="ARBA" id="ARBA00005585"/>
    </source>
</evidence>
<keyword evidence="4 8" id="KW-1133">Transmembrane helix</keyword>
<comment type="similarity">
    <text evidence="2">Belongs to the patched family.</text>
</comment>
<evidence type="ECO:0000313" key="10">
    <source>
        <dbReference type="EMBL" id="KAI1719957.1"/>
    </source>
</evidence>
<dbReference type="Proteomes" id="UP001201812">
    <property type="component" value="Unassembled WGS sequence"/>
</dbReference>
<dbReference type="PANTHER" id="PTHR46022:SF1">
    <property type="entry name" value="PROTEIN PATCHED"/>
    <property type="match status" value="1"/>
</dbReference>
<feature type="transmembrane region" description="Helical" evidence="8">
    <location>
        <begin position="1148"/>
        <end position="1175"/>
    </location>
</feature>
<evidence type="ECO:0000256" key="7">
    <source>
        <dbReference type="SAM" id="MobiDB-lite"/>
    </source>
</evidence>
<dbReference type="GO" id="GO:0045879">
    <property type="term" value="P:negative regulation of smoothened signaling pathway"/>
    <property type="evidence" value="ECO:0007669"/>
    <property type="project" value="TreeGrafter"/>
</dbReference>
<dbReference type="GO" id="GO:0018996">
    <property type="term" value="P:molting cycle, collagen and cuticulin-based cuticle"/>
    <property type="evidence" value="ECO:0007669"/>
    <property type="project" value="UniProtKB-ARBA"/>
</dbReference>
<dbReference type="GO" id="GO:0008158">
    <property type="term" value="F:hedgehog receptor activity"/>
    <property type="evidence" value="ECO:0007669"/>
    <property type="project" value="TreeGrafter"/>
</dbReference>
<comment type="caution">
    <text evidence="10">The sequence shown here is derived from an EMBL/GenBank/DDBJ whole genome shotgun (WGS) entry which is preliminary data.</text>
</comment>
<dbReference type="Gene3D" id="1.20.1640.10">
    <property type="entry name" value="Multidrug efflux transporter AcrB transmembrane domain"/>
    <property type="match status" value="2"/>
</dbReference>
<dbReference type="PANTHER" id="PTHR46022">
    <property type="entry name" value="PROTEIN PATCHED"/>
    <property type="match status" value="1"/>
</dbReference>
<keyword evidence="3 8" id="KW-0812">Transmembrane</keyword>
<feature type="transmembrane region" description="Helical" evidence="8">
    <location>
        <begin position="1187"/>
        <end position="1207"/>
    </location>
</feature>
<evidence type="ECO:0000256" key="5">
    <source>
        <dbReference type="ARBA" id="ARBA00023136"/>
    </source>
</evidence>
<sequence>MYLCSRSFAQNCLYHAGCFVQRHSILVITFVFSIFAICCFGLQYVFIETDIVKLWVSEGGRLNEELNYFSRIQNEFGNISRRPDDARHFFLEDDDPKLQQIPEDEAASSGYQVLIQTTEPYSQDHNLLTKEGLLRHVNLMQEIVHLEVEKFGMNWTLTDICFKPGALDINNDSIAFAMKPTLERLVPCIWITPIDCFFEGSKPLGPSPPIDTLKIPMGELLRLAIPDLPENATWSSINPEAIVKELYANFDLGTMMNFFHRTGVEHGYLNRPCLNPLDPECPEMSPNYFHACDALEFFKTDLNMKGKNLSVVLSPYMDPSDLKNEPKETSVFDIFGAFCEIIYLSFAILFFIVLVASGTKSASKEEKKDEKSSDCKTYRKAFLRWFETNMVTAEALFPQKMLPVYPEYGKVMEHGCRGFAKKVMDWPIDMILGGVRDNGKTIEAEALQSVILVASPTDVYRRFKESVDLVQKFTLDEVSIREFDLQLGDFIKQIPNKNATSVWSPLIAKEVIIAWQRKFTNFLYNHELNFKEQRIVHPLAATSISDMLGEFCDFKYSIIFAGYFLMLIYAVYSQLRWDGCCLLSVNSATGLAFAGVLTVTFASIAGLGISTWFRIEFNAATTQIVPFLTLGIGVDNMFLLLHNYPQVAARVKENEVGVLLKETGMSILMTSINNILSFLTGTVLPIPALRSFCTQSSILLTFNLIAILTVFPAMIALDLRRKKKGLRDLCCLCCMKSDESPEEVEPSYGFDLSGAILTPAQELLVITKGHKLQYHGLVSVDKDDEDEECDNVQPYSLRAFLRNYYIPFIKQPAVKFTIILICACLFAGGIFGIRHSTIGLELSDVLPEHTAPAAFLKARDKYFSFYPMFVVLRGKDIDFPRQQHLIRGLREEIGRSRFVIKLQNGEPSERYWLTMFTEWLQGMQNKLDQAQRDGILADFDTNNATKMSDLNIAYSLACSYGQKYDCSRAGKIRLIDASGTINTEGFYNYMYGWHEYESMFYTVSQASFYPKLHKLRQGPRGKKYRYFIPPAPKPMYSRIPFYLTGLKDTPVIVEMIREIRAICENYTNQGLDNYPNGIAFTFWEQYLSLNTDLMKAIGIISFAVFCVISLLLFNPWAACCIMCILLMMTVELAGFLGLCQIKFNPVSAVSLITAVGIGVEFTAHVVFAFLTAPGTRNERMATSIDRVFVPVIHGALSTLLGILMLGFSEFEFVFKYFFVVMSALIIIGLINGLFLFPVLLSLVGPPCERRDDDGNRLPLPSLPTRRKGHTPKDSDGNIKYFVDA</sequence>
<dbReference type="GO" id="GO:0005119">
    <property type="term" value="F:smoothened binding"/>
    <property type="evidence" value="ECO:0007669"/>
    <property type="project" value="TreeGrafter"/>
</dbReference>
<feature type="region of interest" description="Disordered" evidence="7">
    <location>
        <begin position="1253"/>
        <end position="1277"/>
    </location>
</feature>
<keyword evidence="6" id="KW-0325">Glycoprotein</keyword>
<evidence type="ECO:0000256" key="8">
    <source>
        <dbReference type="SAM" id="Phobius"/>
    </source>
</evidence>
<feature type="transmembrane region" description="Helical" evidence="8">
    <location>
        <begin position="698"/>
        <end position="717"/>
    </location>
</feature>
<feature type="transmembrane region" description="Helical" evidence="8">
    <location>
        <begin position="664"/>
        <end position="686"/>
    </location>
</feature>
<comment type="subcellular location">
    <subcellularLocation>
        <location evidence="1">Membrane</location>
        <topology evidence="1">Multi-pass membrane protein</topology>
    </subcellularLocation>
</comment>
<reference evidence="10" key="1">
    <citation type="submission" date="2022-01" db="EMBL/GenBank/DDBJ databases">
        <title>Genome Sequence Resource for Two Populations of Ditylenchus destructor, the Migratory Endoparasitic Phytonematode.</title>
        <authorList>
            <person name="Zhang H."/>
            <person name="Lin R."/>
            <person name="Xie B."/>
        </authorList>
    </citation>
    <scope>NUCLEOTIDE SEQUENCE</scope>
    <source>
        <strain evidence="10">BazhouSP</strain>
    </source>
</reference>
<feature type="transmembrane region" description="Helical" evidence="8">
    <location>
        <begin position="334"/>
        <end position="358"/>
    </location>
</feature>
<evidence type="ECO:0000256" key="3">
    <source>
        <dbReference type="ARBA" id="ARBA00022692"/>
    </source>
</evidence>
<feature type="transmembrane region" description="Helical" evidence="8">
    <location>
        <begin position="592"/>
        <end position="613"/>
    </location>
</feature>
<evidence type="ECO:0000256" key="1">
    <source>
        <dbReference type="ARBA" id="ARBA00004141"/>
    </source>
</evidence>
<dbReference type="SUPFAM" id="SSF82866">
    <property type="entry name" value="Multidrug efflux transporter AcrB transmembrane domain"/>
    <property type="match status" value="2"/>
</dbReference>
<dbReference type="Pfam" id="PF12349">
    <property type="entry name" value="Sterol-sensing"/>
    <property type="match status" value="1"/>
</dbReference>
<dbReference type="FunFam" id="1.20.1640.10:FF:000031">
    <property type="entry name" value="PaTChed family"/>
    <property type="match status" value="1"/>
</dbReference>
<dbReference type="EMBL" id="JAKKPZ010000006">
    <property type="protein sequence ID" value="KAI1719957.1"/>
    <property type="molecule type" value="Genomic_DNA"/>
</dbReference>
<protein>
    <submittedName>
        <fullName evidence="10">Patched family domain-containing protein</fullName>
    </submittedName>
</protein>
<evidence type="ECO:0000256" key="4">
    <source>
        <dbReference type="ARBA" id="ARBA00022989"/>
    </source>
</evidence>
<name>A0AAD4N724_9BILA</name>
<dbReference type="InterPro" id="IPR053958">
    <property type="entry name" value="HMGCR/SNAP/NPC1-like_SSD"/>
</dbReference>
<feature type="transmembrane region" description="Helical" evidence="8">
    <location>
        <begin position="25"/>
        <end position="47"/>
    </location>
</feature>
<dbReference type="PROSITE" id="PS50156">
    <property type="entry name" value="SSD"/>
    <property type="match status" value="1"/>
</dbReference>
<feature type="transmembrane region" description="Helical" evidence="8">
    <location>
        <begin position="554"/>
        <end position="572"/>
    </location>
</feature>